<name>A0A0B7AMW3_9EUPU</name>
<protein>
    <submittedName>
        <fullName evidence="1">Uncharacterized protein</fullName>
    </submittedName>
</protein>
<sequence>MFNGLERHTDIERYVLFLNISFLPDDFDVAVCPNMIERSQNCLQFHNPDQTTLVHTFDFRLHDEVYVYFLTTATLSVCENLPKYIELKSCITPQLQSDLQKCIHKTGYDSKCLNEKFDANDDDCSDNAKYIYSDFVNNYLIKNPYNRFQPTR</sequence>
<dbReference type="AlphaFoldDB" id="A0A0B7AMW3"/>
<reference evidence="1" key="1">
    <citation type="submission" date="2014-12" db="EMBL/GenBank/DDBJ databases">
        <title>Insight into the proteome of Arion vulgaris.</title>
        <authorList>
            <person name="Aradska J."/>
            <person name="Bulat T."/>
            <person name="Smidak R."/>
            <person name="Sarate P."/>
            <person name="Gangsoo J."/>
            <person name="Sialana F."/>
            <person name="Bilban M."/>
            <person name="Lubec G."/>
        </authorList>
    </citation>
    <scope>NUCLEOTIDE SEQUENCE</scope>
    <source>
        <tissue evidence="1">Skin</tissue>
    </source>
</reference>
<dbReference type="EMBL" id="HACG01035303">
    <property type="protein sequence ID" value="CEK82168.1"/>
    <property type="molecule type" value="Transcribed_RNA"/>
</dbReference>
<accession>A0A0B7AMW3</accession>
<evidence type="ECO:0000313" key="1">
    <source>
        <dbReference type="EMBL" id="CEK82168.1"/>
    </source>
</evidence>
<gene>
    <name evidence="1" type="primary">ORF129953</name>
</gene>
<organism evidence="1">
    <name type="scientific">Arion vulgaris</name>
    <dbReference type="NCBI Taxonomy" id="1028688"/>
    <lineage>
        <taxon>Eukaryota</taxon>
        <taxon>Metazoa</taxon>
        <taxon>Spiralia</taxon>
        <taxon>Lophotrochozoa</taxon>
        <taxon>Mollusca</taxon>
        <taxon>Gastropoda</taxon>
        <taxon>Heterobranchia</taxon>
        <taxon>Euthyneura</taxon>
        <taxon>Panpulmonata</taxon>
        <taxon>Eupulmonata</taxon>
        <taxon>Stylommatophora</taxon>
        <taxon>Helicina</taxon>
        <taxon>Arionoidea</taxon>
        <taxon>Arionidae</taxon>
        <taxon>Arion</taxon>
    </lineage>
</organism>
<proteinExistence type="predicted"/>